<dbReference type="PANTHER" id="PTHR11929:SF145">
    <property type="entry name" value="ALPHA-(1,3)-FUCOSYLTRANSFERASE FUT-1"/>
    <property type="match status" value="1"/>
</dbReference>
<feature type="domain" description="Fucosyltransferase C-terminal" evidence="6">
    <location>
        <begin position="2"/>
        <end position="73"/>
    </location>
</feature>
<evidence type="ECO:0000256" key="1">
    <source>
        <dbReference type="ARBA" id="ARBA00004922"/>
    </source>
</evidence>
<protein>
    <recommendedName>
        <fullName evidence="5">Fucosyltransferase</fullName>
        <ecNumber evidence="5">2.4.1.-</ecNumber>
    </recommendedName>
</protein>
<dbReference type="Gene3D" id="3.40.50.11660">
    <property type="entry name" value="Glycosyl transferase family 10, C-terminal domain"/>
    <property type="match status" value="1"/>
</dbReference>
<keyword evidence="4 5" id="KW-0808">Transferase</keyword>
<organism evidence="7 8">
    <name type="scientific">Ladona fulva</name>
    <name type="common">Scarce chaser dragonfly</name>
    <name type="synonym">Libellula fulva</name>
    <dbReference type="NCBI Taxonomy" id="123851"/>
    <lineage>
        <taxon>Eukaryota</taxon>
        <taxon>Metazoa</taxon>
        <taxon>Ecdysozoa</taxon>
        <taxon>Arthropoda</taxon>
        <taxon>Hexapoda</taxon>
        <taxon>Insecta</taxon>
        <taxon>Pterygota</taxon>
        <taxon>Palaeoptera</taxon>
        <taxon>Odonata</taxon>
        <taxon>Epiprocta</taxon>
        <taxon>Anisoptera</taxon>
        <taxon>Libelluloidea</taxon>
        <taxon>Libellulidae</taxon>
        <taxon>Ladona</taxon>
    </lineage>
</organism>
<keyword evidence="8" id="KW-1185">Reference proteome</keyword>
<reference evidence="7" key="1">
    <citation type="submission" date="2013-04" db="EMBL/GenBank/DDBJ databases">
        <authorList>
            <person name="Qu J."/>
            <person name="Murali S.C."/>
            <person name="Bandaranaike D."/>
            <person name="Bellair M."/>
            <person name="Blankenburg K."/>
            <person name="Chao H."/>
            <person name="Dinh H."/>
            <person name="Doddapaneni H."/>
            <person name="Downs B."/>
            <person name="Dugan-Rocha S."/>
            <person name="Elkadiri S."/>
            <person name="Gnanaolivu R.D."/>
            <person name="Hernandez B."/>
            <person name="Javaid M."/>
            <person name="Jayaseelan J.C."/>
            <person name="Lee S."/>
            <person name="Li M."/>
            <person name="Ming W."/>
            <person name="Munidasa M."/>
            <person name="Muniz J."/>
            <person name="Nguyen L."/>
            <person name="Ongeri F."/>
            <person name="Osuji N."/>
            <person name="Pu L.-L."/>
            <person name="Puazo M."/>
            <person name="Qu C."/>
            <person name="Quiroz J."/>
            <person name="Raj R."/>
            <person name="Weissenberger G."/>
            <person name="Xin Y."/>
            <person name="Zou X."/>
            <person name="Han Y."/>
            <person name="Richards S."/>
            <person name="Worley K."/>
            <person name="Muzny D."/>
            <person name="Gibbs R."/>
        </authorList>
    </citation>
    <scope>NUCLEOTIDE SEQUENCE</scope>
    <source>
        <strain evidence="7">Sampled in the wild</strain>
    </source>
</reference>
<dbReference type="GO" id="GO:0032580">
    <property type="term" value="C:Golgi cisterna membrane"/>
    <property type="evidence" value="ECO:0007669"/>
    <property type="project" value="UniProtKB-SubCell"/>
</dbReference>
<keyword evidence="3 5" id="KW-0328">Glycosyltransferase</keyword>
<dbReference type="InterPro" id="IPR038577">
    <property type="entry name" value="GT10-like_C_sf"/>
</dbReference>
<evidence type="ECO:0000256" key="3">
    <source>
        <dbReference type="ARBA" id="ARBA00022676"/>
    </source>
</evidence>
<comment type="caution">
    <text evidence="7">The sequence shown here is derived from an EMBL/GenBank/DDBJ whole genome shotgun (WGS) entry which is preliminary data.</text>
</comment>
<evidence type="ECO:0000259" key="6">
    <source>
        <dbReference type="Pfam" id="PF00852"/>
    </source>
</evidence>
<dbReference type="InterPro" id="IPR055270">
    <property type="entry name" value="Glyco_tran_10_C"/>
</dbReference>
<name>A0A8K0JYW7_LADFU</name>
<accession>A0A8K0JYW7</accession>
<comment type="subcellular location">
    <subcellularLocation>
        <location evidence="5">Golgi apparatus</location>
        <location evidence="5">Golgi stack membrane</location>
        <topology evidence="5">Single-pass type II membrane protein</topology>
    </subcellularLocation>
</comment>
<comment type="similarity">
    <text evidence="2 5">Belongs to the glycosyltransferase 10 family.</text>
</comment>
<evidence type="ECO:0000256" key="4">
    <source>
        <dbReference type="ARBA" id="ARBA00022679"/>
    </source>
</evidence>
<reference evidence="7" key="2">
    <citation type="submission" date="2017-10" db="EMBL/GenBank/DDBJ databases">
        <title>Ladona fulva Genome sequencing and assembly.</title>
        <authorList>
            <person name="Murali S."/>
            <person name="Richards S."/>
            <person name="Bandaranaike D."/>
            <person name="Bellair M."/>
            <person name="Blankenburg K."/>
            <person name="Chao H."/>
            <person name="Dinh H."/>
            <person name="Doddapaneni H."/>
            <person name="Dugan-Rocha S."/>
            <person name="Elkadiri S."/>
            <person name="Gnanaolivu R."/>
            <person name="Hernandez B."/>
            <person name="Skinner E."/>
            <person name="Javaid M."/>
            <person name="Lee S."/>
            <person name="Li M."/>
            <person name="Ming W."/>
            <person name="Munidasa M."/>
            <person name="Muniz J."/>
            <person name="Nguyen L."/>
            <person name="Hughes D."/>
            <person name="Osuji N."/>
            <person name="Pu L.-L."/>
            <person name="Puazo M."/>
            <person name="Qu C."/>
            <person name="Quiroz J."/>
            <person name="Raj R."/>
            <person name="Weissenberger G."/>
            <person name="Xin Y."/>
            <person name="Zou X."/>
            <person name="Han Y."/>
            <person name="Worley K."/>
            <person name="Muzny D."/>
            <person name="Gibbs R."/>
        </authorList>
    </citation>
    <scope>NUCLEOTIDE SEQUENCE</scope>
    <source>
        <strain evidence="7">Sampled in the wild</strain>
    </source>
</reference>
<dbReference type="InterPro" id="IPR001503">
    <property type="entry name" value="Glyco_trans_10"/>
</dbReference>
<dbReference type="OrthoDB" id="427096at2759"/>
<dbReference type="GO" id="GO:0046920">
    <property type="term" value="F:alpha-(1-&gt;3)-fucosyltransferase activity"/>
    <property type="evidence" value="ECO:0007669"/>
    <property type="project" value="TreeGrafter"/>
</dbReference>
<gene>
    <name evidence="7" type="ORF">J437_LFUL004984</name>
</gene>
<evidence type="ECO:0000256" key="5">
    <source>
        <dbReference type="RuleBase" id="RU003832"/>
    </source>
</evidence>
<sequence>MGARPEDYARSSPLNSFLHVEDFNGPADLAAHLKRLDADDAAYNAHFRWKGTGEFVNTHFLCRLCALLQDDRARSGNGRFTPKHRWSRMSGLKGFTF</sequence>
<dbReference type="PANTHER" id="PTHR11929">
    <property type="entry name" value="ALPHA- 1,3 -FUCOSYLTRANSFERASE"/>
    <property type="match status" value="1"/>
</dbReference>
<dbReference type="Proteomes" id="UP000792457">
    <property type="component" value="Unassembled WGS sequence"/>
</dbReference>
<dbReference type="UniPathway" id="UPA00378"/>
<dbReference type="SUPFAM" id="SSF53756">
    <property type="entry name" value="UDP-Glycosyltransferase/glycogen phosphorylase"/>
    <property type="match status" value="1"/>
</dbReference>
<dbReference type="Pfam" id="PF00852">
    <property type="entry name" value="Glyco_transf_10"/>
    <property type="match status" value="1"/>
</dbReference>
<proteinExistence type="inferred from homology"/>
<evidence type="ECO:0000313" key="7">
    <source>
        <dbReference type="EMBL" id="KAG8224502.1"/>
    </source>
</evidence>
<dbReference type="AlphaFoldDB" id="A0A8K0JYW7"/>
<evidence type="ECO:0000256" key="2">
    <source>
        <dbReference type="ARBA" id="ARBA00008919"/>
    </source>
</evidence>
<keyword evidence="5" id="KW-0812">Transmembrane</keyword>
<dbReference type="EC" id="2.4.1.-" evidence="5"/>
<comment type="pathway">
    <text evidence="1">Protein modification; protein glycosylation.</text>
</comment>
<keyword evidence="5" id="KW-0333">Golgi apparatus</keyword>
<evidence type="ECO:0000313" key="8">
    <source>
        <dbReference type="Proteomes" id="UP000792457"/>
    </source>
</evidence>
<dbReference type="EMBL" id="KZ308198">
    <property type="protein sequence ID" value="KAG8224502.1"/>
    <property type="molecule type" value="Genomic_DNA"/>
</dbReference>
<keyword evidence="5" id="KW-0472">Membrane</keyword>